<keyword evidence="5" id="KW-1185">Reference proteome</keyword>
<keyword evidence="2" id="KW-0812">Transmembrane</keyword>
<evidence type="ECO:0000313" key="5">
    <source>
        <dbReference type="Proteomes" id="UP000198552"/>
    </source>
</evidence>
<dbReference type="PANTHER" id="PTHR34475:SF1">
    <property type="entry name" value="CYTOSKELETON PROTEIN RODZ"/>
    <property type="match status" value="1"/>
</dbReference>
<gene>
    <name evidence="4" type="ORF">SAMN05428957_10614</name>
</gene>
<dbReference type="Pfam" id="PF13464">
    <property type="entry name" value="RodZ_C"/>
    <property type="match status" value="1"/>
</dbReference>
<evidence type="ECO:0000256" key="1">
    <source>
        <dbReference type="SAM" id="MobiDB-lite"/>
    </source>
</evidence>
<dbReference type="InterPro" id="IPR050400">
    <property type="entry name" value="Bact_Cytoskel_RodZ"/>
</dbReference>
<reference evidence="5" key="1">
    <citation type="submission" date="2016-10" db="EMBL/GenBank/DDBJ databases">
        <authorList>
            <person name="Varghese N."/>
            <person name="Submissions S."/>
        </authorList>
    </citation>
    <scope>NUCLEOTIDE SEQUENCE [LARGE SCALE GENOMIC DNA]</scope>
    <source>
        <strain evidence="5">EPL6</strain>
    </source>
</reference>
<feature type="region of interest" description="Disordered" evidence="1">
    <location>
        <begin position="1"/>
        <end position="25"/>
    </location>
</feature>
<dbReference type="Gene3D" id="1.10.260.40">
    <property type="entry name" value="lambda repressor-like DNA-binding domains"/>
    <property type="match status" value="1"/>
</dbReference>
<dbReference type="AlphaFoldDB" id="A0A1G9TCE2"/>
<organism evidence="4 5">
    <name type="scientific">Oryzisolibacter propanilivorax</name>
    <dbReference type="NCBI Taxonomy" id="1527607"/>
    <lineage>
        <taxon>Bacteria</taxon>
        <taxon>Pseudomonadati</taxon>
        <taxon>Pseudomonadota</taxon>
        <taxon>Betaproteobacteria</taxon>
        <taxon>Burkholderiales</taxon>
        <taxon>Comamonadaceae</taxon>
        <taxon>Oryzisolibacter</taxon>
    </lineage>
</organism>
<dbReference type="STRING" id="1527607.SAMN05428957_10614"/>
<dbReference type="InterPro" id="IPR010982">
    <property type="entry name" value="Lambda_DNA-bd_dom_sf"/>
</dbReference>
<dbReference type="GO" id="GO:0003677">
    <property type="term" value="F:DNA binding"/>
    <property type="evidence" value="ECO:0007669"/>
    <property type="project" value="InterPro"/>
</dbReference>
<feature type="region of interest" description="Disordered" evidence="1">
    <location>
        <begin position="217"/>
        <end position="244"/>
    </location>
</feature>
<evidence type="ECO:0000313" key="4">
    <source>
        <dbReference type="EMBL" id="SDM44795.1"/>
    </source>
</evidence>
<evidence type="ECO:0000259" key="3">
    <source>
        <dbReference type="Pfam" id="PF13464"/>
    </source>
</evidence>
<name>A0A1G9TCE2_9BURK</name>
<evidence type="ECO:0000256" key="2">
    <source>
        <dbReference type="SAM" id="Phobius"/>
    </source>
</evidence>
<dbReference type="RefSeq" id="WP_245703986.1">
    <property type="nucleotide sequence ID" value="NZ_FNHP01000006.1"/>
</dbReference>
<feature type="domain" description="Cytoskeleton protein RodZ-like C-terminal" evidence="3">
    <location>
        <begin position="257"/>
        <end position="327"/>
    </location>
</feature>
<protein>
    <submittedName>
        <fullName evidence="4">Cytoskeleton protein RodZ</fullName>
    </submittedName>
</protein>
<sequence length="329" mass="32963">MNDSSLAMQPQGDAADQQPHAAGPTAGQLLRGMREDAGVHIAALAMTLKVAVERLEALEADDYGAFSDKVFMRALAAGACRALKRDPAPVLALLPGAGPAALRMDSGINATFRDRSPRGSFSGGNESPRSRLLVAAVAVLLIGALGIALWPADFSLASLWPGRDAPQTAQPADAATVAEPVASAVEAAPPAGSEGPAAASAAATATVIEPVVSAPAAAPAPATPAPVPAAGEAPAPTPAPAPAETAVTTAAPAAVLELRATAPSWVQVRSGGAVVLQKILAAGETTPVPGSPPWSVVIGKADVTQVVVRGQRFDLAPVTRENVARFEVK</sequence>
<proteinExistence type="predicted"/>
<dbReference type="EMBL" id="FNHP01000006">
    <property type="protein sequence ID" value="SDM44795.1"/>
    <property type="molecule type" value="Genomic_DNA"/>
</dbReference>
<dbReference type="PANTHER" id="PTHR34475">
    <property type="match status" value="1"/>
</dbReference>
<dbReference type="Pfam" id="PF13413">
    <property type="entry name" value="HTH_25"/>
    <property type="match status" value="1"/>
</dbReference>
<keyword evidence="2" id="KW-1133">Transmembrane helix</keyword>
<keyword evidence="2" id="KW-0472">Membrane</keyword>
<dbReference type="InterPro" id="IPR025194">
    <property type="entry name" value="RodZ-like_C"/>
</dbReference>
<feature type="transmembrane region" description="Helical" evidence="2">
    <location>
        <begin position="132"/>
        <end position="152"/>
    </location>
</feature>
<accession>A0A1G9TCE2</accession>
<dbReference type="Proteomes" id="UP000198552">
    <property type="component" value="Unassembled WGS sequence"/>
</dbReference>